<dbReference type="AlphaFoldDB" id="A0A9P1E5F3"/>
<feature type="compositionally biased region" description="Basic and acidic residues" evidence="1">
    <location>
        <begin position="348"/>
        <end position="368"/>
    </location>
</feature>
<evidence type="ECO:0000313" key="2">
    <source>
        <dbReference type="EMBL" id="CAH9080162.1"/>
    </source>
</evidence>
<name>A0A9P1E5F3_CUSEU</name>
<feature type="compositionally biased region" description="Basic and acidic residues" evidence="1">
    <location>
        <begin position="254"/>
        <end position="267"/>
    </location>
</feature>
<sequence>MAGALRTSASLLPLTPFAAKHLSPSSSLSSIDNRKLTRRKNNLRPKILKTLTKPYTNPPLPIELPPTNPVIPIESPPEEIHTLRSDDTSSKYSTVPEMQDADVSETIREGLASEIPKPLVLNHSEIPFLNILLWSAAAVVARNIYVLIVGSAKEGENGEKDETLEMGTNDNTNNNNESKLNLFLVANDDIGGVERKIEEIRVMARRVRAKEKIEAAKRSSLSDDEEGVSDSFFSNAIGKEVENRLLSLHRPFERDDYPRRNSEKKDTNSAMLFKKKHRFRDSSSKPGYKPKGFMGSSKSDGEEQEQGDAFIDVGKVSLEERQDIANSNHGTGVVQDGSNPETKVISNKMERSKTSFSSKRREVTEKQPTKKSGGMKSEKETDFWWLSLPYILIIQMHGSLGGERPQEPFFSIKSSSADVSHVVAFEDHIDATNFCYILQSHYDHLEDFDPEIVVVTINEQRVKSGMENVTVVRKGQLKLYAGQPLADVEMALLKLSGQS</sequence>
<feature type="region of interest" description="Disordered" evidence="1">
    <location>
        <begin position="348"/>
        <end position="376"/>
    </location>
</feature>
<feature type="region of interest" description="Disordered" evidence="1">
    <location>
        <begin position="254"/>
        <end position="306"/>
    </location>
</feature>
<dbReference type="PANTHER" id="PTHR34962">
    <property type="entry name" value="EMBRYO DEFECTIVE 1703-RELATED"/>
    <property type="match status" value="1"/>
</dbReference>
<evidence type="ECO:0000256" key="1">
    <source>
        <dbReference type="SAM" id="MobiDB-lite"/>
    </source>
</evidence>
<dbReference type="EMBL" id="CAMAPE010000013">
    <property type="protein sequence ID" value="CAH9080162.1"/>
    <property type="molecule type" value="Genomic_DNA"/>
</dbReference>
<organism evidence="2 3">
    <name type="scientific">Cuscuta europaea</name>
    <name type="common">European dodder</name>
    <dbReference type="NCBI Taxonomy" id="41803"/>
    <lineage>
        <taxon>Eukaryota</taxon>
        <taxon>Viridiplantae</taxon>
        <taxon>Streptophyta</taxon>
        <taxon>Embryophyta</taxon>
        <taxon>Tracheophyta</taxon>
        <taxon>Spermatophyta</taxon>
        <taxon>Magnoliopsida</taxon>
        <taxon>eudicotyledons</taxon>
        <taxon>Gunneridae</taxon>
        <taxon>Pentapetalae</taxon>
        <taxon>asterids</taxon>
        <taxon>lamiids</taxon>
        <taxon>Solanales</taxon>
        <taxon>Convolvulaceae</taxon>
        <taxon>Cuscuteae</taxon>
        <taxon>Cuscuta</taxon>
        <taxon>Cuscuta subgen. Cuscuta</taxon>
    </lineage>
</organism>
<keyword evidence="3" id="KW-1185">Reference proteome</keyword>
<dbReference type="Proteomes" id="UP001152484">
    <property type="component" value="Unassembled WGS sequence"/>
</dbReference>
<feature type="region of interest" description="Disordered" evidence="1">
    <location>
        <begin position="157"/>
        <end position="176"/>
    </location>
</feature>
<dbReference type="PANTHER" id="PTHR34962:SF3">
    <property type="entry name" value="ABC SUBFAMILY C PROTEIN"/>
    <property type="match status" value="1"/>
</dbReference>
<feature type="region of interest" description="Disordered" evidence="1">
    <location>
        <begin position="80"/>
        <end position="99"/>
    </location>
</feature>
<dbReference type="OrthoDB" id="1894577at2759"/>
<comment type="caution">
    <text evidence="2">The sequence shown here is derived from an EMBL/GenBank/DDBJ whole genome shotgun (WGS) entry which is preliminary data.</text>
</comment>
<accession>A0A9P1E5F3</accession>
<protein>
    <submittedName>
        <fullName evidence="2">Uncharacterized protein</fullName>
    </submittedName>
</protein>
<evidence type="ECO:0000313" key="3">
    <source>
        <dbReference type="Proteomes" id="UP001152484"/>
    </source>
</evidence>
<gene>
    <name evidence="2" type="ORF">CEURO_LOCUS7343</name>
</gene>
<reference evidence="2" key="1">
    <citation type="submission" date="2022-07" db="EMBL/GenBank/DDBJ databases">
        <authorList>
            <person name="Macas J."/>
            <person name="Novak P."/>
            <person name="Neumann P."/>
        </authorList>
    </citation>
    <scope>NUCLEOTIDE SEQUENCE</scope>
</reference>
<feature type="compositionally biased region" description="Basic and acidic residues" evidence="1">
    <location>
        <begin position="80"/>
        <end position="89"/>
    </location>
</feature>
<proteinExistence type="predicted"/>